<comment type="caution">
    <text evidence="2">The sequence shown here is derived from an EMBL/GenBank/DDBJ whole genome shotgun (WGS) entry which is preliminary data.</text>
</comment>
<feature type="compositionally biased region" description="Polar residues" evidence="1">
    <location>
        <begin position="35"/>
        <end position="46"/>
    </location>
</feature>
<evidence type="ECO:0000313" key="2">
    <source>
        <dbReference type="EMBL" id="OUC43129.1"/>
    </source>
</evidence>
<reference evidence="2 3" key="1">
    <citation type="submission" date="2015-04" db="EMBL/GenBank/DDBJ databases">
        <title>Draft genome of the roundworm Trichinella nativa.</title>
        <authorList>
            <person name="Mitreva M."/>
        </authorList>
    </citation>
    <scope>NUCLEOTIDE SEQUENCE [LARGE SCALE GENOMIC DNA]</scope>
    <source>
        <strain evidence="2 3">ISS45</strain>
    </source>
</reference>
<accession>A0A1Y3EHS2</accession>
<dbReference type="AlphaFoldDB" id="A0A1Y3EHS2"/>
<dbReference type="EMBL" id="LVZM01015915">
    <property type="protein sequence ID" value="OUC43129.1"/>
    <property type="molecule type" value="Genomic_DNA"/>
</dbReference>
<sequence length="97" mass="10858">MPDNAGFNNDENHQHTPPHNNNNNSDAEDPSSPSHQSNGLQNSAANHKANNLVTFFKRKLSGVTQLSSQLHLHHQGRKVVVDRPVYSLMDDMMMKNT</sequence>
<proteinExistence type="predicted"/>
<feature type="compositionally biased region" description="Low complexity" evidence="1">
    <location>
        <begin position="17"/>
        <end position="34"/>
    </location>
</feature>
<organism evidence="2 3">
    <name type="scientific">Trichinella nativa</name>
    <dbReference type="NCBI Taxonomy" id="6335"/>
    <lineage>
        <taxon>Eukaryota</taxon>
        <taxon>Metazoa</taxon>
        <taxon>Ecdysozoa</taxon>
        <taxon>Nematoda</taxon>
        <taxon>Enoplea</taxon>
        <taxon>Dorylaimia</taxon>
        <taxon>Trichinellida</taxon>
        <taxon>Trichinellidae</taxon>
        <taxon>Trichinella</taxon>
    </lineage>
</organism>
<evidence type="ECO:0000256" key="1">
    <source>
        <dbReference type="SAM" id="MobiDB-lite"/>
    </source>
</evidence>
<protein>
    <submittedName>
        <fullName evidence="2">Uncharacterized protein</fullName>
    </submittedName>
</protein>
<dbReference type="Proteomes" id="UP000243006">
    <property type="component" value="Unassembled WGS sequence"/>
</dbReference>
<feature type="region of interest" description="Disordered" evidence="1">
    <location>
        <begin position="1"/>
        <end position="46"/>
    </location>
</feature>
<gene>
    <name evidence="2" type="ORF">D917_09983</name>
</gene>
<evidence type="ECO:0000313" key="3">
    <source>
        <dbReference type="Proteomes" id="UP000243006"/>
    </source>
</evidence>
<name>A0A1Y3EHS2_9BILA</name>